<organism evidence="1 2">
    <name type="scientific">Aquimarina rubra</name>
    <dbReference type="NCBI Taxonomy" id="1920033"/>
    <lineage>
        <taxon>Bacteria</taxon>
        <taxon>Pseudomonadati</taxon>
        <taxon>Bacteroidota</taxon>
        <taxon>Flavobacteriia</taxon>
        <taxon>Flavobacteriales</taxon>
        <taxon>Flavobacteriaceae</taxon>
        <taxon>Aquimarina</taxon>
    </lineage>
</organism>
<name>A0ABW5LAW1_9FLAO</name>
<dbReference type="SUPFAM" id="SSF82185">
    <property type="entry name" value="Histone H3 K4-specific methyltransferase SET7/9 N-terminal domain"/>
    <property type="match status" value="2"/>
</dbReference>
<protein>
    <submittedName>
        <fullName evidence="1">Toxin-antitoxin system YwqK family antitoxin</fullName>
    </submittedName>
</protein>
<comment type="caution">
    <text evidence="1">The sequence shown here is derived from an EMBL/GenBank/DDBJ whole genome shotgun (WGS) entry which is preliminary data.</text>
</comment>
<keyword evidence="2" id="KW-1185">Reference proteome</keyword>
<evidence type="ECO:0000313" key="2">
    <source>
        <dbReference type="Proteomes" id="UP001597319"/>
    </source>
</evidence>
<sequence length="207" mass="24054">MKIFFLALLFPCFLFIGCSEQKEKASISPETDLLLEVPETIVEKSVLHYDHKTSVWTLNDQLYSGFVVSYYPDNNLKEKFGILNGKKQNKFIQWYPDGHFKNVADYHKGKLHGEKKIWSSDSVHILIAHLNYHKGKLHGQQKKWYPTGELFKKLNMNKGKEEGIQQAFRKNGALYANYEAKNGRIFGLKKAALCYGLEDENVRYKKE</sequence>
<proteinExistence type="predicted"/>
<dbReference type="Proteomes" id="UP001597319">
    <property type="component" value="Unassembled WGS sequence"/>
</dbReference>
<gene>
    <name evidence="1" type="ORF">ACFSR1_01180</name>
</gene>
<dbReference type="EMBL" id="JBHULE010000002">
    <property type="protein sequence ID" value="MFD2561259.1"/>
    <property type="molecule type" value="Genomic_DNA"/>
</dbReference>
<dbReference type="RefSeq" id="WP_378288815.1">
    <property type="nucleotide sequence ID" value="NZ_JBHULE010000002.1"/>
</dbReference>
<dbReference type="PROSITE" id="PS51257">
    <property type="entry name" value="PROKAR_LIPOPROTEIN"/>
    <property type="match status" value="1"/>
</dbReference>
<dbReference type="Gene3D" id="2.20.110.10">
    <property type="entry name" value="Histone H3 K4-specific methyltransferase SET7/9 N-terminal domain"/>
    <property type="match status" value="2"/>
</dbReference>
<accession>A0ABW5LAW1</accession>
<reference evidence="2" key="1">
    <citation type="journal article" date="2019" name="Int. J. Syst. Evol. Microbiol.">
        <title>The Global Catalogue of Microorganisms (GCM) 10K type strain sequencing project: providing services to taxonomists for standard genome sequencing and annotation.</title>
        <authorList>
            <consortium name="The Broad Institute Genomics Platform"/>
            <consortium name="The Broad Institute Genome Sequencing Center for Infectious Disease"/>
            <person name="Wu L."/>
            <person name="Ma J."/>
        </authorList>
    </citation>
    <scope>NUCLEOTIDE SEQUENCE [LARGE SCALE GENOMIC DNA]</scope>
    <source>
        <strain evidence="2">KCTC 52274</strain>
    </source>
</reference>
<evidence type="ECO:0000313" key="1">
    <source>
        <dbReference type="EMBL" id="MFD2561259.1"/>
    </source>
</evidence>